<keyword evidence="10" id="KW-1133">Transmembrane helix</keyword>
<evidence type="ECO:0000256" key="8">
    <source>
        <dbReference type="ARBA" id="ARBA00023242"/>
    </source>
</evidence>
<sequence length="861" mass="94703">MTNIIFDHSTELEPVIFQLSAFSLSISFWLSVGKAIITFVLRERRQEKLCGIGALRCQRSRQYSIHLISDWNLCCACDPAPVGLIFCSIFSIIHHWNLHILRDWRSFFNRLEKAERKKFCAFFRFSNEAASKQRQARPFGCQKQKQKQQQSELQLQPQPPSQLQLQHQLATSQSSSSTTSTTNNTTSTTTTTTTTAIAATNTNTNTNAAISDAAAAVDDDDDATTAADDILIATSPSATLNSGKTIIEHSSTAGRTPRKSRKAVVETKKESGENCCTSSTSGQYKNNNNDKTTTAATPPTMAATSFEPFVLGATPVFQHYNLQNLNPCQKLTCQPVRFMSHLRDTNNAELCVVCGDKASGRHYGATSCEGCKGFFKRSIRKKIGYVCRGSRDCPVTKFHRNRCQYCRLKKCLAMGMRSESVQAERKPIIANGSSGAMELCSSSSSSLVTSMAFDDDVVPMPTTPTSAVQLVVVVVMRRSPLSNIVDNPESLDAAAINGSLMVGILALNGKIFPFADHQQQLQQLQQQLQAQQPSCSGLPHLNQLSIAVPRYLQRHESTESVETSEADLACRGSPDEDGDLTTSPTTTNQPVLTGGTKRPVDSNNISAAVDHGCGSDSPPPPPAAVFLNSQMAAFELPAPLPLPSVLNMQYICETASRLLFLSVHWLKSVTSLDLQPDSLQEVILKQRWCEVFLLGLMQCASQFCLNSMLTAMTTHLHTSTLLGLLKLEKYEEIQEQISCLQALLRRTEDLKLTDTEYGYLKLIAFAATDSANTCNVRHLVNLQSQACKELHQQTVDSRYTDLLLLLPTLRSFSKQIIVELFFSGLIGNLQIENVLPFILKMDVLQIFGEVTSGGDMAETQS</sequence>
<keyword evidence="10" id="KW-0812">Transmembrane</keyword>
<evidence type="ECO:0000256" key="10">
    <source>
        <dbReference type="SAM" id="Phobius"/>
    </source>
</evidence>
<feature type="domain" description="NR LBD" evidence="12">
    <location>
        <begin position="618"/>
        <end position="842"/>
    </location>
</feature>
<dbReference type="PROSITE" id="PS51843">
    <property type="entry name" value="NR_LBD"/>
    <property type="match status" value="1"/>
</dbReference>
<keyword evidence="6" id="KW-0804">Transcription</keyword>
<dbReference type="InterPro" id="IPR013088">
    <property type="entry name" value="Znf_NHR/GATA"/>
</dbReference>
<dbReference type="SUPFAM" id="SSF57716">
    <property type="entry name" value="Glucocorticoid receptor-like (DNA-binding domain)"/>
    <property type="match status" value="1"/>
</dbReference>
<feature type="region of interest" description="Disordered" evidence="9">
    <location>
        <begin position="274"/>
        <end position="295"/>
    </location>
</feature>
<gene>
    <name evidence="13" type="ORF">TSPI_05488</name>
</gene>
<evidence type="ECO:0000259" key="11">
    <source>
        <dbReference type="PROSITE" id="PS51030"/>
    </source>
</evidence>
<dbReference type="PROSITE" id="PS51030">
    <property type="entry name" value="NUCLEAR_REC_DBD_2"/>
    <property type="match status" value="1"/>
</dbReference>
<feature type="compositionally biased region" description="Polar residues" evidence="9">
    <location>
        <begin position="274"/>
        <end position="291"/>
    </location>
</feature>
<dbReference type="SUPFAM" id="SSF48508">
    <property type="entry name" value="Nuclear receptor ligand-binding domain"/>
    <property type="match status" value="1"/>
</dbReference>
<feature type="compositionally biased region" description="Polar residues" evidence="9">
    <location>
        <begin position="580"/>
        <end position="591"/>
    </location>
</feature>
<dbReference type="InterPro" id="IPR000536">
    <property type="entry name" value="Nucl_hrmn_rcpt_lig-bd"/>
</dbReference>
<keyword evidence="4" id="KW-0805">Transcription regulation</keyword>
<dbReference type="InterPro" id="IPR035500">
    <property type="entry name" value="NHR-like_dom_sf"/>
</dbReference>
<protein>
    <submittedName>
        <fullName evidence="13">Orphan steroid hormone receptor</fullName>
    </submittedName>
</protein>
<dbReference type="Proteomes" id="UP001558632">
    <property type="component" value="Unassembled WGS sequence"/>
</dbReference>
<keyword evidence="5" id="KW-0238">DNA-binding</keyword>
<dbReference type="PRINTS" id="PR00398">
    <property type="entry name" value="STRDHORMONER"/>
</dbReference>
<reference evidence="13 14" key="1">
    <citation type="submission" date="2024-07" db="EMBL/GenBank/DDBJ databases">
        <title>Enhanced genomic and transcriptomic resources for Trichinella pseudospiralis and T. spiralis underpin the discovery of pronounced molecular differences between stages and species.</title>
        <authorList>
            <person name="Pasi K.K."/>
            <person name="La Rosa G."/>
            <person name="Gomez-Morales M.A."/>
            <person name="Tosini F."/>
            <person name="Sumanam S."/>
            <person name="Young N.D."/>
            <person name="Chang B.C."/>
            <person name="Robin G.B."/>
        </authorList>
    </citation>
    <scope>NUCLEOTIDE SEQUENCE [LARGE SCALE GENOMIC DNA]</scope>
    <source>
        <strain evidence="13">ISS534</strain>
    </source>
</reference>
<feature type="transmembrane region" description="Helical" evidence="10">
    <location>
        <begin position="15"/>
        <end position="41"/>
    </location>
</feature>
<dbReference type="PROSITE" id="PS00031">
    <property type="entry name" value="NUCLEAR_REC_DBD_1"/>
    <property type="match status" value="1"/>
</dbReference>
<evidence type="ECO:0000313" key="13">
    <source>
        <dbReference type="EMBL" id="KAL1230748.1"/>
    </source>
</evidence>
<keyword evidence="14" id="KW-1185">Reference proteome</keyword>
<feature type="region of interest" description="Disordered" evidence="9">
    <location>
        <begin position="134"/>
        <end position="191"/>
    </location>
</feature>
<dbReference type="PRINTS" id="PR00047">
    <property type="entry name" value="STROIDFINGER"/>
</dbReference>
<dbReference type="PANTHER" id="PTHR24083">
    <property type="entry name" value="NUCLEAR HORMONE RECEPTOR"/>
    <property type="match status" value="1"/>
</dbReference>
<name>A0ABR3K734_TRISP</name>
<evidence type="ECO:0000256" key="5">
    <source>
        <dbReference type="ARBA" id="ARBA00023125"/>
    </source>
</evidence>
<feature type="domain" description="Nuclear receptor" evidence="11">
    <location>
        <begin position="348"/>
        <end position="423"/>
    </location>
</feature>
<dbReference type="InterPro" id="IPR050274">
    <property type="entry name" value="Nuclear_hormone_rcpt_NR2"/>
</dbReference>
<evidence type="ECO:0000256" key="2">
    <source>
        <dbReference type="ARBA" id="ARBA00022771"/>
    </source>
</evidence>
<evidence type="ECO:0000256" key="9">
    <source>
        <dbReference type="SAM" id="MobiDB-lite"/>
    </source>
</evidence>
<organism evidence="13 14">
    <name type="scientific">Trichinella spiralis</name>
    <name type="common">Trichina worm</name>
    <dbReference type="NCBI Taxonomy" id="6334"/>
    <lineage>
        <taxon>Eukaryota</taxon>
        <taxon>Metazoa</taxon>
        <taxon>Ecdysozoa</taxon>
        <taxon>Nematoda</taxon>
        <taxon>Enoplea</taxon>
        <taxon>Dorylaimia</taxon>
        <taxon>Trichinellida</taxon>
        <taxon>Trichinellidae</taxon>
        <taxon>Trichinella</taxon>
    </lineage>
</organism>
<dbReference type="Pfam" id="PF00104">
    <property type="entry name" value="Hormone_recep"/>
    <property type="match status" value="1"/>
</dbReference>
<keyword evidence="10" id="KW-0472">Membrane</keyword>
<evidence type="ECO:0000256" key="4">
    <source>
        <dbReference type="ARBA" id="ARBA00023015"/>
    </source>
</evidence>
<dbReference type="Gene3D" id="3.30.50.10">
    <property type="entry name" value="Erythroid Transcription Factor GATA-1, subunit A"/>
    <property type="match status" value="1"/>
</dbReference>
<dbReference type="SMART" id="SM00430">
    <property type="entry name" value="HOLI"/>
    <property type="match status" value="1"/>
</dbReference>
<feature type="region of interest" description="Disordered" evidence="9">
    <location>
        <begin position="555"/>
        <end position="621"/>
    </location>
</feature>
<proteinExistence type="predicted"/>
<evidence type="ECO:0000256" key="7">
    <source>
        <dbReference type="ARBA" id="ARBA00023170"/>
    </source>
</evidence>
<keyword evidence="1" id="KW-0479">Metal-binding</keyword>
<keyword evidence="7 13" id="KW-0675">Receptor</keyword>
<keyword evidence="8" id="KW-0539">Nucleus</keyword>
<feature type="compositionally biased region" description="Low complexity" evidence="9">
    <location>
        <begin position="147"/>
        <end position="191"/>
    </location>
</feature>
<evidence type="ECO:0000256" key="6">
    <source>
        <dbReference type="ARBA" id="ARBA00023163"/>
    </source>
</evidence>
<keyword evidence="3" id="KW-0862">Zinc</keyword>
<dbReference type="InterPro" id="IPR001628">
    <property type="entry name" value="Znf_hrmn_rcpt"/>
</dbReference>
<evidence type="ECO:0000259" key="12">
    <source>
        <dbReference type="PROSITE" id="PS51843"/>
    </source>
</evidence>
<keyword evidence="2" id="KW-0863">Zinc-finger</keyword>
<evidence type="ECO:0000256" key="3">
    <source>
        <dbReference type="ARBA" id="ARBA00022833"/>
    </source>
</evidence>
<dbReference type="EMBL" id="JBEUSY010000468">
    <property type="protein sequence ID" value="KAL1230748.1"/>
    <property type="molecule type" value="Genomic_DNA"/>
</dbReference>
<dbReference type="Gene3D" id="1.10.565.10">
    <property type="entry name" value="Retinoid X Receptor"/>
    <property type="match status" value="1"/>
</dbReference>
<evidence type="ECO:0000313" key="14">
    <source>
        <dbReference type="Proteomes" id="UP001558632"/>
    </source>
</evidence>
<comment type="caution">
    <text evidence="13">The sequence shown here is derived from an EMBL/GenBank/DDBJ whole genome shotgun (WGS) entry which is preliminary data.</text>
</comment>
<dbReference type="SMART" id="SM00399">
    <property type="entry name" value="ZnF_C4"/>
    <property type="match status" value="1"/>
</dbReference>
<accession>A0ABR3K734</accession>
<dbReference type="Pfam" id="PF00105">
    <property type="entry name" value="zf-C4"/>
    <property type="match status" value="1"/>
</dbReference>
<evidence type="ECO:0000256" key="1">
    <source>
        <dbReference type="ARBA" id="ARBA00022723"/>
    </source>
</evidence>
<dbReference type="InterPro" id="IPR001723">
    <property type="entry name" value="Nuclear_hrmn_rcpt"/>
</dbReference>